<gene>
    <name evidence="1" type="ORF">JTE90_023403</name>
</gene>
<dbReference type="AlphaFoldDB" id="A0AAV6UEE6"/>
<organism evidence="1 2">
    <name type="scientific">Oedothorax gibbosus</name>
    <dbReference type="NCBI Taxonomy" id="931172"/>
    <lineage>
        <taxon>Eukaryota</taxon>
        <taxon>Metazoa</taxon>
        <taxon>Ecdysozoa</taxon>
        <taxon>Arthropoda</taxon>
        <taxon>Chelicerata</taxon>
        <taxon>Arachnida</taxon>
        <taxon>Araneae</taxon>
        <taxon>Araneomorphae</taxon>
        <taxon>Entelegynae</taxon>
        <taxon>Araneoidea</taxon>
        <taxon>Linyphiidae</taxon>
        <taxon>Erigoninae</taxon>
        <taxon>Oedothorax</taxon>
    </lineage>
</organism>
<name>A0AAV6UEE6_9ARAC</name>
<dbReference type="EMBL" id="JAFNEN010000449">
    <property type="protein sequence ID" value="KAG8182767.1"/>
    <property type="molecule type" value="Genomic_DNA"/>
</dbReference>
<accession>A0AAV6UEE6</accession>
<dbReference type="Proteomes" id="UP000827092">
    <property type="component" value="Unassembled WGS sequence"/>
</dbReference>
<reference evidence="1 2" key="1">
    <citation type="journal article" date="2022" name="Nat. Ecol. Evol.">
        <title>A masculinizing supergene underlies an exaggerated male reproductive morph in a spider.</title>
        <authorList>
            <person name="Hendrickx F."/>
            <person name="De Corte Z."/>
            <person name="Sonet G."/>
            <person name="Van Belleghem S.M."/>
            <person name="Kostlbacher S."/>
            <person name="Vangestel C."/>
        </authorList>
    </citation>
    <scope>NUCLEOTIDE SEQUENCE [LARGE SCALE GENOMIC DNA]</scope>
    <source>
        <strain evidence="1">W744_W776</strain>
    </source>
</reference>
<proteinExistence type="predicted"/>
<comment type="caution">
    <text evidence="1">The sequence shown here is derived from an EMBL/GenBank/DDBJ whole genome shotgun (WGS) entry which is preliminary data.</text>
</comment>
<sequence length="109" mass="12456">MPTSVEKTRLKRRLRYTKNKSFDVSSKCVENNVSGKKRHLETVPENNKRKRYDNEDSAVKTVPILQLADVTGESSYQPISNSPKESKNKCLLGKNLSYCIETENFTAPF</sequence>
<evidence type="ECO:0000313" key="1">
    <source>
        <dbReference type="EMBL" id="KAG8182767.1"/>
    </source>
</evidence>
<keyword evidence="2" id="KW-1185">Reference proteome</keyword>
<evidence type="ECO:0000313" key="2">
    <source>
        <dbReference type="Proteomes" id="UP000827092"/>
    </source>
</evidence>
<protein>
    <submittedName>
        <fullName evidence="1">Uncharacterized protein</fullName>
    </submittedName>
</protein>